<proteinExistence type="predicted"/>
<name>A0A918VGG5_9SPHN</name>
<feature type="compositionally biased region" description="Basic and acidic residues" evidence="1">
    <location>
        <begin position="595"/>
        <end position="613"/>
    </location>
</feature>
<feature type="signal peptide" evidence="2">
    <location>
        <begin position="1"/>
        <end position="30"/>
    </location>
</feature>
<evidence type="ECO:0000256" key="1">
    <source>
        <dbReference type="SAM" id="MobiDB-lite"/>
    </source>
</evidence>
<feature type="chain" id="PRO_5037850667" description="DUF11 domain-containing protein" evidence="2">
    <location>
        <begin position="31"/>
        <end position="1684"/>
    </location>
</feature>
<accession>A0A918VGG5</accession>
<gene>
    <name evidence="3" type="ORF">GCM10011617_15500</name>
</gene>
<reference evidence="3" key="2">
    <citation type="submission" date="2020-09" db="EMBL/GenBank/DDBJ databases">
        <authorList>
            <person name="Sun Q."/>
            <person name="Kim S."/>
        </authorList>
    </citation>
    <scope>NUCLEOTIDE SEQUENCE</scope>
    <source>
        <strain evidence="3">KCTC 32422</strain>
    </source>
</reference>
<evidence type="ECO:0000313" key="4">
    <source>
        <dbReference type="Proteomes" id="UP000634139"/>
    </source>
</evidence>
<dbReference type="Proteomes" id="UP000634139">
    <property type="component" value="Unassembled WGS sequence"/>
</dbReference>
<protein>
    <recommendedName>
        <fullName evidence="5">DUF11 domain-containing protein</fullName>
    </recommendedName>
</protein>
<dbReference type="SUPFAM" id="SSF117074">
    <property type="entry name" value="Hypothetical protein PA1324"/>
    <property type="match status" value="1"/>
</dbReference>
<dbReference type="EMBL" id="BMZD01000003">
    <property type="protein sequence ID" value="GGZ95889.1"/>
    <property type="molecule type" value="Genomic_DNA"/>
</dbReference>
<keyword evidence="2" id="KW-0732">Signal</keyword>
<feature type="region of interest" description="Disordered" evidence="1">
    <location>
        <begin position="595"/>
        <end position="620"/>
    </location>
</feature>
<evidence type="ECO:0000313" key="3">
    <source>
        <dbReference type="EMBL" id="GGZ95889.1"/>
    </source>
</evidence>
<organism evidence="3 4">
    <name type="scientific">Novosphingobium arvoryzae</name>
    <dbReference type="NCBI Taxonomy" id="1256514"/>
    <lineage>
        <taxon>Bacteria</taxon>
        <taxon>Pseudomonadati</taxon>
        <taxon>Pseudomonadota</taxon>
        <taxon>Alphaproteobacteria</taxon>
        <taxon>Sphingomonadales</taxon>
        <taxon>Sphingomonadaceae</taxon>
        <taxon>Novosphingobium</taxon>
    </lineage>
</organism>
<comment type="caution">
    <text evidence="3">The sequence shown here is derived from an EMBL/GenBank/DDBJ whole genome shotgun (WGS) entry which is preliminary data.</text>
</comment>
<keyword evidence="4" id="KW-1185">Reference proteome</keyword>
<reference evidence="3" key="1">
    <citation type="journal article" date="2014" name="Int. J. Syst. Evol. Microbiol.">
        <title>Complete genome sequence of Corynebacterium casei LMG S-19264T (=DSM 44701T), isolated from a smear-ripened cheese.</title>
        <authorList>
            <consortium name="US DOE Joint Genome Institute (JGI-PGF)"/>
            <person name="Walter F."/>
            <person name="Albersmeier A."/>
            <person name="Kalinowski J."/>
            <person name="Ruckert C."/>
        </authorList>
    </citation>
    <scope>NUCLEOTIDE SEQUENCE</scope>
    <source>
        <strain evidence="3">KCTC 32422</strain>
    </source>
</reference>
<dbReference type="RefSeq" id="WP_189540172.1">
    <property type="nucleotide sequence ID" value="NZ_BMZD01000003.1"/>
</dbReference>
<evidence type="ECO:0000256" key="2">
    <source>
        <dbReference type="SAM" id="SignalP"/>
    </source>
</evidence>
<sequence length="1684" mass="177659">MVAPKSISSVIAALLLAVMLLIAPASQVRAQTITNIAGASWSEQGRDFSVRSNPVAIELAPVGGGTIDTFVPKGNGGQQLAFNPSRCGGATVTVPGGLDGNTVVASLEQSTTLKIGTTLFFRLVAPAANTNPNAIDSVTATLTTASGDREQLQVFETASNSGVFIGAIPTAAIPPSPVQGDCRLSVSPGDTISIECVKTGNTNVLATAQVEVLADPLGLVFDSEDGRPVDGARVSLVDAATGAPARVFADDGVTPWPSSVISGQPITDGAGNVWPMLPGEYRFPLAPLGQYRLVVAPPAPYSAPSATTLPQLAGLRRPDGGPLELSDASWGRAFALTSPTPVRVDIPVDAPPVSVALTKSVSRPLALPGDVVFYTVTARNPDIRTKRAVTLVDTPSALLRLRADTVRLDGAAAPGAVRVSADGRVLTVALGDVAPGAVRTVTYAMTVRADAPAGQALNRAVASDALGRSSVASAMLRIGQDNLAARMTLIGRITDGGCDASAEPVGIPGVRLVLEDGSFAVTDADGRYHFDALTPGTHVVQALSNTLPKGGEFVDCARSTRSAGSASSRFVIGQGGSLVVADFSATLPYKLAAKRSDETKKQDEKAAAAEDRAAAGGDTDWMALGDGPTEFLFPALDHNPRAPAVRVVVRHRANQTVELLVDGQPVDKVAFDGLKKSPRGFAVSVWRSIPLEGDVTRLTARVINADGSVATELHRPVHYAAKPARVEWLPAQSRLIADGTSRPVLALRILDRNGRPVHDGISGEFKLSAPYESAEALDLMQARALSGQGRAAPRWVVKGDNGIALVELAPTMVSGKLHLDFTFTDDTQRRRQQLDAWVVPGEQPWTLVGLAEGSVGARTVADNMQRTGRFDSDLGQNARVAFYTKGRVLGRFLLTAAYDSAKQRDDQRLLGAIDPKAYYTVFADGSDRRFDAASREKLYVRIESAAFYALYGDFDTGFDQTQLARYQRAATGFKAEANLGGFHAQGFAAKIASTHRRDEIQGGGISGPYRLSSRAIIANSEQVSIEVRDRFRSEVLVSRRTLSRFIDYDLDLLAGTITFKEPVMSRDEALNPQIIVIDYELDETVRGGEINAGLRADYTSANGKLRIGASAITDTGASAGNTVRTNLGAVDARLRLGENTELRAEAGMSFANGGNASAWLVEAEHHDGKLDVIAYARSAAADFGVGQMSGAERGRRKIGVDARYQVNEALALTTSSWHDDSLTDAASRTAVQLGTLYRSKRTDARLGVAMMRDRLADGTTASSTVLEGGVTQRLLNNKLEVTGSTSIALDNAESIDLPERHRLTARLALTSAVKLVGSYEIAKGADLDARTARVGFELMPWHGARVLSSVGQQAITEYGKRSFAAFGLAQSLEVTKTLTIDATLESSKTLGGIDAARLVNPAQPASSGGALGETGTVAEDFTAITLGGSWRKDRWTSTLRGEWRDGQLADRKGVTFGTIRQLGEGSMVGSGVMWTRASTATGMSSEILDGAVAAAYRPAKSALAFLAKAEFRSDAVTGAVAGEAGPAGRSALTVNGDAKSRRVIGALSANWSPKGTVDGQRVARHELGLFAAVRHNFDRYQGFDLAGTTLIGGIDARLGLGEHVEIGGQATVRRNLSDHTTSFAFGPQIGISPTRDVLLTVGYNISGFRDRDFSAARSTDKGLFATLRMKLDTDTLGFLGLGRR</sequence>
<evidence type="ECO:0008006" key="5">
    <source>
        <dbReference type="Google" id="ProtNLM"/>
    </source>
</evidence>